<dbReference type="SUPFAM" id="SSF47336">
    <property type="entry name" value="ACP-like"/>
    <property type="match status" value="1"/>
</dbReference>
<dbReference type="Pfam" id="PF00109">
    <property type="entry name" value="ketoacyl-synt"/>
    <property type="match status" value="1"/>
</dbReference>
<reference evidence="7 8" key="1">
    <citation type="submission" date="2017-06" db="EMBL/GenBank/DDBJ databases">
        <authorList>
            <person name="Kim H.J."/>
            <person name="Triplett B.A."/>
        </authorList>
    </citation>
    <scope>NUCLEOTIDE SEQUENCE [LARGE SCALE GENOMIC DNA]</scope>
    <source>
        <strain evidence="7 8">DSM 14713</strain>
    </source>
</reference>
<evidence type="ECO:0000256" key="3">
    <source>
        <dbReference type="ARBA" id="ARBA00022679"/>
    </source>
</evidence>
<dbReference type="Proteomes" id="UP000217289">
    <property type="component" value="Chromosome"/>
</dbReference>
<dbReference type="SMART" id="SM00827">
    <property type="entry name" value="PKS_AT"/>
    <property type="match status" value="1"/>
</dbReference>
<dbReference type="RefSeq" id="WP_095982064.1">
    <property type="nucleotide sequence ID" value="NZ_CP022163.1"/>
</dbReference>
<dbReference type="OrthoDB" id="5349841at2"/>
<dbReference type="InterPro" id="IPR016036">
    <property type="entry name" value="Malonyl_transacylase_ACP-bd"/>
</dbReference>
<protein>
    <submittedName>
        <fullName evidence="7">Polyketide synthase</fullName>
    </submittedName>
</protein>
<dbReference type="InterPro" id="IPR020841">
    <property type="entry name" value="PKS_Beta-ketoAc_synthase_dom"/>
</dbReference>
<dbReference type="Pfam" id="PF02801">
    <property type="entry name" value="Ketoacyl-synt_C"/>
    <property type="match status" value="1"/>
</dbReference>
<dbReference type="CDD" id="cd00833">
    <property type="entry name" value="PKS"/>
    <property type="match status" value="1"/>
</dbReference>
<dbReference type="PANTHER" id="PTHR43775:SF51">
    <property type="entry name" value="INACTIVE PHENOLPHTHIOCEROL SYNTHESIS POLYKETIDE SYNTHASE TYPE I PKS1-RELATED"/>
    <property type="match status" value="1"/>
</dbReference>
<dbReference type="SMART" id="SM00823">
    <property type="entry name" value="PKS_PP"/>
    <property type="match status" value="1"/>
</dbReference>
<feature type="domain" description="Ketosynthase family 3 (KS3)" evidence="6">
    <location>
        <begin position="15"/>
        <end position="443"/>
    </location>
</feature>
<evidence type="ECO:0000259" key="5">
    <source>
        <dbReference type="PROSITE" id="PS50075"/>
    </source>
</evidence>
<proteinExistence type="predicted"/>
<dbReference type="SUPFAM" id="SSF53901">
    <property type="entry name" value="Thiolase-like"/>
    <property type="match status" value="1"/>
</dbReference>
<keyword evidence="3" id="KW-0808">Transferase</keyword>
<evidence type="ECO:0000313" key="7">
    <source>
        <dbReference type="EMBL" id="ATB34124.1"/>
    </source>
</evidence>
<accession>A0A250IQW5</accession>
<dbReference type="Gene3D" id="3.40.366.10">
    <property type="entry name" value="Malonyl-Coenzyme A Acyl Carrier Protein, domain 2"/>
    <property type="match status" value="1"/>
</dbReference>
<dbReference type="PROSITE" id="PS50075">
    <property type="entry name" value="CARRIER"/>
    <property type="match status" value="1"/>
</dbReference>
<dbReference type="GO" id="GO:0004312">
    <property type="term" value="F:fatty acid synthase activity"/>
    <property type="evidence" value="ECO:0007669"/>
    <property type="project" value="TreeGrafter"/>
</dbReference>
<organism evidence="7 8">
    <name type="scientific">Melittangium boletus DSM 14713</name>
    <dbReference type="NCBI Taxonomy" id="1294270"/>
    <lineage>
        <taxon>Bacteria</taxon>
        <taxon>Pseudomonadati</taxon>
        <taxon>Myxococcota</taxon>
        <taxon>Myxococcia</taxon>
        <taxon>Myxococcales</taxon>
        <taxon>Cystobacterineae</taxon>
        <taxon>Archangiaceae</taxon>
        <taxon>Melittangium</taxon>
    </lineage>
</organism>
<evidence type="ECO:0000256" key="1">
    <source>
        <dbReference type="ARBA" id="ARBA00022450"/>
    </source>
</evidence>
<keyword evidence="2" id="KW-0597">Phosphoprotein</keyword>
<dbReference type="InterPro" id="IPR032821">
    <property type="entry name" value="PKS_assoc"/>
</dbReference>
<gene>
    <name evidence="7" type="ORF">MEBOL_007625</name>
</gene>
<feature type="domain" description="Carrier" evidence="5">
    <location>
        <begin position="958"/>
        <end position="1032"/>
    </location>
</feature>
<dbReference type="InterPro" id="IPR014030">
    <property type="entry name" value="Ketoacyl_synth_N"/>
</dbReference>
<dbReference type="Pfam" id="PF00550">
    <property type="entry name" value="PP-binding"/>
    <property type="match status" value="1"/>
</dbReference>
<dbReference type="InterPro" id="IPR050091">
    <property type="entry name" value="PKS_NRPS_Biosynth_Enz"/>
</dbReference>
<comment type="function">
    <text evidence="4">Involved in production of the polyketide antibiotic thailandamide.</text>
</comment>
<dbReference type="InterPro" id="IPR009081">
    <property type="entry name" value="PP-bd_ACP"/>
</dbReference>
<evidence type="ECO:0000259" key="6">
    <source>
        <dbReference type="PROSITE" id="PS52004"/>
    </source>
</evidence>
<dbReference type="InterPro" id="IPR001227">
    <property type="entry name" value="Ac_transferase_dom_sf"/>
</dbReference>
<dbReference type="InterPro" id="IPR016039">
    <property type="entry name" value="Thiolase-like"/>
</dbReference>
<evidence type="ECO:0000313" key="8">
    <source>
        <dbReference type="Proteomes" id="UP000217289"/>
    </source>
</evidence>
<dbReference type="SUPFAM" id="SSF55048">
    <property type="entry name" value="Probable ACP-binding domain of malonyl-CoA ACP transacylase"/>
    <property type="match status" value="1"/>
</dbReference>
<sequence length="1050" mass="111643">MHTRQIAPQIASSGQEPLAIVGMACRLPGGVRHPEEFWKLLAQGVDAVREVPSERWSLDAWYDPNPEAPGKTYSRHGGFLSEVDAFDASFFGISAPEARSMDPQQRLLLELSWEALEDAGVVAERIKGTPTGVFLGICLSDYAQLELNAPDPRGINPYSGSGGVLSMAAGRIASTLGLEGPALVVDTSCSSSLVATHLACQSLRAGECDLALVGGANLLLSPRMTVYFSKLKALSPDGACKAFDGAANGYVRSEGAGVVVLKRLSDAIAAGDSIFAVVRGSAVNQDGRTNRLTAPHQAAQERVIERALGQGGIAPQEVGYVEAHGAGSLLADSVEVKALAAVLGRQRAASAPVGIGSVKTNLGHLEGAAGIASLIKVALALRHRALPRSLHFKDPSPHIPWAELPVEVISEHRPWSVAAGQRRIAGVSALGLSGTNAHVVLEEAPEPARRPVAPGAEERAELLVLSARTPRALSEAAQRLSAQLSSPEAESAGLRALSYSTTCHREHHGHRLAVASRSRRDAVGALEAFQRGLAHPDLQSGSVRPGPAPRVAFLFSGQGGHWPGTGSALIDQEPVFRDAVLAADAVYQRIVGWSLIEEWRRDKPRFDLSRYSQPAHVALQMGLAALLRSWGIVPDAIVGSSIGEVSSAYTAGVLSLEDAMLVTHASGELHTDIGDGAMSALELSEEEARAVIAPYGDRLSIAALNSPSSTLLSGEAGAMEELVRELTARGISARQMGIRYASHSPAVEPRRPAMRRALGSLRLNAPTVPLYTTVTGERAKPGDFDAEHWTRNYRQTVRFAPVIATLAEQGFTLFIEIGPNAVLARPVQQCFQKLGKSATVLSPLRRGEPEHHTLRTLLGGFYAAGGTPSWAGLFPEGGERVPLPSYPWQRERYWVAGGSAALQPVRSGTSAVPASEDAPAALLADRLQSLPTASTFGTAEPLPSARALADMPAEERLARVESFLRAEVARQLELTQDLSDWSLPLVRFGFDSLMGMKIKARIEQTLGISVSTARLLSGLCLPDLVTLVIEQLAVLPPESALDEQMEEFRF</sequence>
<dbReference type="Gene3D" id="1.10.1200.10">
    <property type="entry name" value="ACP-like"/>
    <property type="match status" value="1"/>
</dbReference>
<dbReference type="GO" id="GO:0031177">
    <property type="term" value="F:phosphopantetheine binding"/>
    <property type="evidence" value="ECO:0007669"/>
    <property type="project" value="InterPro"/>
</dbReference>
<dbReference type="Pfam" id="PF16197">
    <property type="entry name" value="KAsynt_C_assoc"/>
    <property type="match status" value="1"/>
</dbReference>
<keyword evidence="8" id="KW-1185">Reference proteome</keyword>
<dbReference type="SMART" id="SM00825">
    <property type="entry name" value="PKS_KS"/>
    <property type="match status" value="1"/>
</dbReference>
<dbReference type="InterPro" id="IPR020806">
    <property type="entry name" value="PKS_PP-bd"/>
</dbReference>
<keyword evidence="1" id="KW-0596">Phosphopantetheine</keyword>
<dbReference type="PANTHER" id="PTHR43775">
    <property type="entry name" value="FATTY ACID SYNTHASE"/>
    <property type="match status" value="1"/>
</dbReference>
<dbReference type="Pfam" id="PF00698">
    <property type="entry name" value="Acyl_transf_1"/>
    <property type="match status" value="1"/>
</dbReference>
<dbReference type="PROSITE" id="PS52004">
    <property type="entry name" value="KS3_2"/>
    <property type="match status" value="1"/>
</dbReference>
<dbReference type="KEGG" id="mbd:MEBOL_007625"/>
<dbReference type="AlphaFoldDB" id="A0A250IQW5"/>
<dbReference type="FunFam" id="3.40.47.10:FF:000019">
    <property type="entry name" value="Polyketide synthase type I"/>
    <property type="match status" value="1"/>
</dbReference>
<evidence type="ECO:0000256" key="4">
    <source>
        <dbReference type="ARBA" id="ARBA00054155"/>
    </source>
</evidence>
<dbReference type="EMBL" id="CP022163">
    <property type="protein sequence ID" value="ATB34124.1"/>
    <property type="molecule type" value="Genomic_DNA"/>
</dbReference>
<evidence type="ECO:0000256" key="2">
    <source>
        <dbReference type="ARBA" id="ARBA00022553"/>
    </source>
</evidence>
<dbReference type="GO" id="GO:0006633">
    <property type="term" value="P:fatty acid biosynthetic process"/>
    <property type="evidence" value="ECO:0007669"/>
    <property type="project" value="TreeGrafter"/>
</dbReference>
<dbReference type="InterPro" id="IPR014031">
    <property type="entry name" value="Ketoacyl_synth_C"/>
</dbReference>
<dbReference type="Gene3D" id="3.40.47.10">
    <property type="match status" value="1"/>
</dbReference>
<dbReference type="SUPFAM" id="SSF52151">
    <property type="entry name" value="FabD/lysophospholipase-like"/>
    <property type="match status" value="1"/>
</dbReference>
<name>A0A250IQW5_9BACT</name>
<dbReference type="Gene3D" id="3.30.70.3290">
    <property type="match status" value="1"/>
</dbReference>
<dbReference type="InterPro" id="IPR014043">
    <property type="entry name" value="Acyl_transferase_dom"/>
</dbReference>
<dbReference type="InterPro" id="IPR016035">
    <property type="entry name" value="Acyl_Trfase/lysoPLipase"/>
</dbReference>
<dbReference type="InterPro" id="IPR036736">
    <property type="entry name" value="ACP-like_sf"/>
</dbReference>